<comment type="similarity">
    <text evidence="1">Belongs to the CbxX/CfxQ family.</text>
</comment>
<dbReference type="InterPro" id="IPR003593">
    <property type="entry name" value="AAA+_ATPase"/>
</dbReference>
<evidence type="ECO:0000256" key="3">
    <source>
        <dbReference type="ARBA" id="ARBA00022840"/>
    </source>
</evidence>
<dbReference type="SMART" id="SM00382">
    <property type="entry name" value="AAA"/>
    <property type="match status" value="2"/>
</dbReference>
<dbReference type="GeneID" id="63755310"/>
<dbReference type="VEuPathDB" id="FungiDB:ASPWEDRAFT_743772"/>
<dbReference type="AlphaFoldDB" id="A0A1L9RDC0"/>
<keyword evidence="2" id="KW-0547">Nucleotide-binding</keyword>
<dbReference type="PANTHER" id="PTHR43392:SF2">
    <property type="entry name" value="AAA-TYPE ATPASE FAMILY PROTEIN _ ANKYRIN REPEAT FAMILY PROTEIN"/>
    <property type="match status" value="1"/>
</dbReference>
<dbReference type="InterPro" id="IPR027417">
    <property type="entry name" value="P-loop_NTPase"/>
</dbReference>
<gene>
    <name evidence="5" type="ORF">ASPWEDRAFT_743772</name>
</gene>
<reference evidence="6" key="1">
    <citation type="journal article" date="2017" name="Genome Biol.">
        <title>Comparative genomics reveals high biological diversity and specific adaptations in the industrially and medically important fungal genus Aspergillus.</title>
        <authorList>
            <person name="de Vries R.P."/>
            <person name="Riley R."/>
            <person name="Wiebenga A."/>
            <person name="Aguilar-Osorio G."/>
            <person name="Amillis S."/>
            <person name="Uchima C.A."/>
            <person name="Anderluh G."/>
            <person name="Asadollahi M."/>
            <person name="Askin M."/>
            <person name="Barry K."/>
            <person name="Battaglia E."/>
            <person name="Bayram O."/>
            <person name="Benocci T."/>
            <person name="Braus-Stromeyer S.A."/>
            <person name="Caldana C."/>
            <person name="Canovas D."/>
            <person name="Cerqueira G.C."/>
            <person name="Chen F."/>
            <person name="Chen W."/>
            <person name="Choi C."/>
            <person name="Clum A."/>
            <person name="Dos Santos R.A."/>
            <person name="Damasio A.R."/>
            <person name="Diallinas G."/>
            <person name="Emri T."/>
            <person name="Fekete E."/>
            <person name="Flipphi M."/>
            <person name="Freyberg S."/>
            <person name="Gallo A."/>
            <person name="Gournas C."/>
            <person name="Habgood R."/>
            <person name="Hainaut M."/>
            <person name="Harispe M.L."/>
            <person name="Henrissat B."/>
            <person name="Hilden K.S."/>
            <person name="Hope R."/>
            <person name="Hossain A."/>
            <person name="Karabika E."/>
            <person name="Karaffa L."/>
            <person name="Karanyi Z."/>
            <person name="Krasevec N."/>
            <person name="Kuo A."/>
            <person name="Kusch H."/>
            <person name="LaButti K."/>
            <person name="Lagendijk E.L."/>
            <person name="Lapidus A."/>
            <person name="Levasseur A."/>
            <person name="Lindquist E."/>
            <person name="Lipzen A."/>
            <person name="Logrieco A.F."/>
            <person name="MacCabe A."/>
            <person name="Maekelae M.R."/>
            <person name="Malavazi I."/>
            <person name="Melin P."/>
            <person name="Meyer V."/>
            <person name="Mielnichuk N."/>
            <person name="Miskei M."/>
            <person name="Molnar A.P."/>
            <person name="Mule G."/>
            <person name="Ngan C.Y."/>
            <person name="Orejas M."/>
            <person name="Orosz E."/>
            <person name="Ouedraogo J.P."/>
            <person name="Overkamp K.M."/>
            <person name="Park H.-S."/>
            <person name="Perrone G."/>
            <person name="Piumi F."/>
            <person name="Punt P.J."/>
            <person name="Ram A.F."/>
            <person name="Ramon A."/>
            <person name="Rauscher S."/>
            <person name="Record E."/>
            <person name="Riano-Pachon D.M."/>
            <person name="Robert V."/>
            <person name="Roehrig J."/>
            <person name="Ruller R."/>
            <person name="Salamov A."/>
            <person name="Salih N.S."/>
            <person name="Samson R.A."/>
            <person name="Sandor E."/>
            <person name="Sanguinetti M."/>
            <person name="Schuetze T."/>
            <person name="Sepcic K."/>
            <person name="Shelest E."/>
            <person name="Sherlock G."/>
            <person name="Sophianopoulou V."/>
            <person name="Squina F.M."/>
            <person name="Sun H."/>
            <person name="Susca A."/>
            <person name="Todd R.B."/>
            <person name="Tsang A."/>
            <person name="Unkles S.E."/>
            <person name="van de Wiele N."/>
            <person name="van Rossen-Uffink D."/>
            <person name="Oliveira J.V."/>
            <person name="Vesth T.C."/>
            <person name="Visser J."/>
            <person name="Yu J.-H."/>
            <person name="Zhou M."/>
            <person name="Andersen M.R."/>
            <person name="Archer D.B."/>
            <person name="Baker S.E."/>
            <person name="Benoit I."/>
            <person name="Brakhage A.A."/>
            <person name="Braus G.H."/>
            <person name="Fischer R."/>
            <person name="Frisvad J.C."/>
            <person name="Goldman G.H."/>
            <person name="Houbraken J."/>
            <person name="Oakley B."/>
            <person name="Pocsi I."/>
            <person name="Scazzocchio C."/>
            <person name="Seiboth B."/>
            <person name="vanKuyk P.A."/>
            <person name="Wortman J."/>
            <person name="Dyer P.S."/>
            <person name="Grigoriev I.V."/>
        </authorList>
    </citation>
    <scope>NUCLEOTIDE SEQUENCE [LARGE SCALE GENOMIC DNA]</scope>
    <source>
        <strain evidence="6">DTO 134E9</strain>
    </source>
</reference>
<proteinExistence type="inferred from homology"/>
<protein>
    <recommendedName>
        <fullName evidence="4">AAA+ ATPase domain-containing protein</fullName>
    </recommendedName>
</protein>
<dbReference type="Proteomes" id="UP000184383">
    <property type="component" value="Unassembled WGS sequence"/>
</dbReference>
<evidence type="ECO:0000313" key="5">
    <source>
        <dbReference type="EMBL" id="OJJ32904.1"/>
    </source>
</evidence>
<accession>A0A1L9RDC0</accession>
<dbReference type="Gene3D" id="1.10.8.60">
    <property type="match status" value="1"/>
</dbReference>
<sequence length="588" mass="65679">MLEILQTTINRDFDGKMQVEGGFDGPLMRWVARHVCRKNTESGCGNILGLRAELSAILERARRRLAQDKNGTCQIDPYFLSQDDLSGPDTEDRLVKSTAWEKLQRMVGLEDVKERVRRLHHLLRDNFERDDQGQLLLPINLNGVFLGLPGTGKTTVAKLYGQILVDLGLLSEGKETPADLLGQYIGDSEKHTREAIKSAEGNVFIIDNAHMLWMGSKDKVDSFRYGIIDTIFGCVPGNGRANQCVLLIGYKNEMEEMFRNVNPGLSRRFQLSSAFHFQPYSITALERILTLKLEEYHVSASYDARLAASMLFRHAITSPQFGNAAYVEEVIQSAQVSLAERYLSNSSIDRNQLEAQDFPTDWDRALNAEEECQRLFEGVVGCNPIISQLLEDTKVARNCFLRNIDARDYIPFHYIFKGPPGTGKTTTARKMGRIFYHMGILSSTEVVECPVTDMIGSYVGQTGPKTLALFEKAVGKVLFIDEAYRLYDQSASGREFATDAIGELVGALTSARFQNSLVIILAGHGPGMEALLSSNPGLRSRFKRIMTFENMDGVACTQLLINTLRQHGVDTAPLETPSCEAAQRFTIY</sequence>
<feature type="domain" description="AAA+ ATPase" evidence="4">
    <location>
        <begin position="410"/>
        <end position="552"/>
    </location>
</feature>
<dbReference type="PRINTS" id="PR00819">
    <property type="entry name" value="CBXCFQXSUPER"/>
</dbReference>
<dbReference type="Gene3D" id="3.40.50.300">
    <property type="entry name" value="P-loop containing nucleotide triphosphate hydrolases"/>
    <property type="match status" value="2"/>
</dbReference>
<name>A0A1L9RDC0_ASPWE</name>
<dbReference type="CDD" id="cd00009">
    <property type="entry name" value="AAA"/>
    <property type="match status" value="1"/>
</dbReference>
<evidence type="ECO:0000256" key="1">
    <source>
        <dbReference type="ARBA" id="ARBA00010378"/>
    </source>
</evidence>
<dbReference type="OrthoDB" id="2423195at2759"/>
<feature type="domain" description="AAA+ ATPase" evidence="4">
    <location>
        <begin position="139"/>
        <end position="275"/>
    </location>
</feature>
<dbReference type="InterPro" id="IPR003959">
    <property type="entry name" value="ATPase_AAA_core"/>
</dbReference>
<dbReference type="Pfam" id="PF00004">
    <property type="entry name" value="AAA"/>
    <property type="match status" value="2"/>
</dbReference>
<organism evidence="5 6">
    <name type="scientific">Aspergillus wentii DTO 134E9</name>
    <dbReference type="NCBI Taxonomy" id="1073089"/>
    <lineage>
        <taxon>Eukaryota</taxon>
        <taxon>Fungi</taxon>
        <taxon>Dikarya</taxon>
        <taxon>Ascomycota</taxon>
        <taxon>Pezizomycotina</taxon>
        <taxon>Eurotiomycetes</taxon>
        <taxon>Eurotiomycetidae</taxon>
        <taxon>Eurotiales</taxon>
        <taxon>Aspergillaceae</taxon>
        <taxon>Aspergillus</taxon>
        <taxon>Aspergillus subgen. Cremei</taxon>
    </lineage>
</organism>
<evidence type="ECO:0000313" key="6">
    <source>
        <dbReference type="Proteomes" id="UP000184383"/>
    </source>
</evidence>
<dbReference type="SUPFAM" id="SSF52540">
    <property type="entry name" value="P-loop containing nucleoside triphosphate hydrolases"/>
    <property type="match status" value="2"/>
</dbReference>
<dbReference type="GO" id="GO:0005524">
    <property type="term" value="F:ATP binding"/>
    <property type="evidence" value="ECO:0007669"/>
    <property type="project" value="UniProtKB-KW"/>
</dbReference>
<dbReference type="RefSeq" id="XP_040686581.1">
    <property type="nucleotide sequence ID" value="XM_040839462.1"/>
</dbReference>
<keyword evidence="3" id="KW-0067">ATP-binding</keyword>
<dbReference type="InterPro" id="IPR050773">
    <property type="entry name" value="CbxX/CfxQ_RuBisCO_ESX"/>
</dbReference>
<evidence type="ECO:0000259" key="4">
    <source>
        <dbReference type="SMART" id="SM00382"/>
    </source>
</evidence>
<keyword evidence="6" id="KW-1185">Reference proteome</keyword>
<dbReference type="EMBL" id="KV878214">
    <property type="protein sequence ID" value="OJJ32904.1"/>
    <property type="molecule type" value="Genomic_DNA"/>
</dbReference>
<dbReference type="InterPro" id="IPR000641">
    <property type="entry name" value="CbxX/CfxQ"/>
</dbReference>
<dbReference type="FunFam" id="3.40.50.300:FF:000216">
    <property type="entry name" value="Type VII secretion ATPase EccA"/>
    <property type="match status" value="2"/>
</dbReference>
<dbReference type="STRING" id="1073089.A0A1L9RDC0"/>
<evidence type="ECO:0000256" key="2">
    <source>
        <dbReference type="ARBA" id="ARBA00022741"/>
    </source>
</evidence>
<dbReference type="GO" id="GO:0016887">
    <property type="term" value="F:ATP hydrolysis activity"/>
    <property type="evidence" value="ECO:0007669"/>
    <property type="project" value="InterPro"/>
</dbReference>
<dbReference type="PANTHER" id="PTHR43392">
    <property type="entry name" value="AAA-TYPE ATPASE FAMILY PROTEIN / ANKYRIN REPEAT FAMILY PROTEIN"/>
    <property type="match status" value="1"/>
</dbReference>